<evidence type="ECO:0000256" key="1">
    <source>
        <dbReference type="ARBA" id="ARBA00001946"/>
    </source>
</evidence>
<dbReference type="SUPFAM" id="SSF55931">
    <property type="entry name" value="Glutamine synthetase/guanido kinase"/>
    <property type="match status" value="1"/>
</dbReference>
<dbReference type="Gene3D" id="3.10.20.70">
    <property type="entry name" value="Glutamine synthetase, N-terminal domain"/>
    <property type="match status" value="1"/>
</dbReference>
<name>A0A212PW17_RHOAC</name>
<dbReference type="Gene3D" id="3.30.590.10">
    <property type="entry name" value="Glutamine synthetase/guanido kinase, catalytic domain"/>
    <property type="match status" value="1"/>
</dbReference>
<gene>
    <name evidence="7" type="ORF">SAMN06265338_10158</name>
</gene>
<dbReference type="InterPro" id="IPR008146">
    <property type="entry name" value="Gln_synth_cat_dom"/>
</dbReference>
<dbReference type="PANTHER" id="PTHR43785:SF12">
    <property type="entry name" value="TYPE-1 GLUTAMINE SYNTHETASE 2"/>
    <property type="match status" value="1"/>
</dbReference>
<organism evidence="7 8">
    <name type="scientific">Rhodoblastus acidophilus</name>
    <name type="common">Rhodopseudomonas acidophila</name>
    <dbReference type="NCBI Taxonomy" id="1074"/>
    <lineage>
        <taxon>Bacteria</taxon>
        <taxon>Pseudomonadati</taxon>
        <taxon>Pseudomonadota</taxon>
        <taxon>Alphaproteobacteria</taxon>
        <taxon>Hyphomicrobiales</taxon>
        <taxon>Rhodoblastaceae</taxon>
        <taxon>Rhodoblastus</taxon>
    </lineage>
</organism>
<dbReference type="AlphaFoldDB" id="A0A212PW17"/>
<dbReference type="SUPFAM" id="SSF54368">
    <property type="entry name" value="Glutamine synthetase, N-terminal domain"/>
    <property type="match status" value="1"/>
</dbReference>
<dbReference type="RefSeq" id="WP_088518577.1">
    <property type="nucleotide sequence ID" value="NZ_FYDG01000001.1"/>
</dbReference>
<comment type="similarity">
    <text evidence="4 5">Belongs to the glutamine synthetase family.</text>
</comment>
<evidence type="ECO:0000256" key="2">
    <source>
        <dbReference type="ARBA" id="ARBA00022598"/>
    </source>
</evidence>
<sequence>MSQSPSAPLTLESALRELDRHPQAAEIDLLACDLNGILRGKRIPREALGKIFSDGLKMPRSVLCLDIWGHDAHDNGLVWESGDGDGSCKPCGEGLVPVPWSPRPRLQLLTMMQNLDGTPFSCDPRQALAAIVKRFHALGLTPVVASELEFYLMAGDSAGGGQPRPPAAPKSGYALDAPRVYALDELDEFDVVLTAIRDACAAQNLPSEAISVENGRGQFEVNLLHVADPLIAGDHAVMLRRLVRGVARAHDLHGTFMAKPYGDSAGSGLHVHCSLLDKDGRNVFDDGGDAGTDLLRHAIAGMIETMPEAMLMLAPNLNSYRRLLPGQHAPVAASWAYENRTSALRIPASGPKARRFEHRVAGADANPYLVLAAILAGALHGIETKANPPAPVAGNGYADGAAALPLPTTFETAVEAFEQGKILRKYFGEAFMRAFGAVKRQEMEELRRRVTDVEYQTYLGFL</sequence>
<reference evidence="8" key="1">
    <citation type="submission" date="2017-06" db="EMBL/GenBank/DDBJ databases">
        <authorList>
            <person name="Varghese N."/>
            <person name="Submissions S."/>
        </authorList>
    </citation>
    <scope>NUCLEOTIDE SEQUENCE [LARGE SCALE GENOMIC DNA]</scope>
    <source>
        <strain evidence="8">DSM 137</strain>
    </source>
</reference>
<keyword evidence="3" id="KW-0460">Magnesium</keyword>
<comment type="cofactor">
    <cofactor evidence="1">
        <name>Mg(2+)</name>
        <dbReference type="ChEBI" id="CHEBI:18420"/>
    </cofactor>
</comment>
<evidence type="ECO:0000313" key="7">
    <source>
        <dbReference type="EMBL" id="SNB51201.1"/>
    </source>
</evidence>
<dbReference type="GO" id="GO:0006542">
    <property type="term" value="P:glutamine biosynthetic process"/>
    <property type="evidence" value="ECO:0007669"/>
    <property type="project" value="InterPro"/>
</dbReference>
<dbReference type="GO" id="GO:0006598">
    <property type="term" value="P:polyamine catabolic process"/>
    <property type="evidence" value="ECO:0007669"/>
    <property type="project" value="TreeGrafter"/>
</dbReference>
<evidence type="ECO:0000313" key="8">
    <source>
        <dbReference type="Proteomes" id="UP000198418"/>
    </source>
</evidence>
<evidence type="ECO:0000256" key="3">
    <source>
        <dbReference type="ARBA" id="ARBA00022842"/>
    </source>
</evidence>
<evidence type="ECO:0000256" key="4">
    <source>
        <dbReference type="PROSITE-ProRule" id="PRU01331"/>
    </source>
</evidence>
<keyword evidence="8" id="KW-1185">Reference proteome</keyword>
<dbReference type="OrthoDB" id="9807095at2"/>
<keyword evidence="2 7" id="KW-0436">Ligase</keyword>
<dbReference type="Proteomes" id="UP000198418">
    <property type="component" value="Unassembled WGS sequence"/>
</dbReference>
<feature type="domain" description="GS catalytic" evidence="6">
    <location>
        <begin position="124"/>
        <end position="462"/>
    </location>
</feature>
<protein>
    <submittedName>
        <fullName evidence="7">Glutamate--putrescine ligase</fullName>
    </submittedName>
</protein>
<dbReference type="InterPro" id="IPR027303">
    <property type="entry name" value="Gln_synth_gly_rich_site"/>
</dbReference>
<dbReference type="PROSITE" id="PS51987">
    <property type="entry name" value="GS_CATALYTIC"/>
    <property type="match status" value="1"/>
</dbReference>
<dbReference type="GO" id="GO:0004356">
    <property type="term" value="F:glutamine synthetase activity"/>
    <property type="evidence" value="ECO:0007669"/>
    <property type="project" value="InterPro"/>
</dbReference>
<accession>A0A212PW17</accession>
<dbReference type="Pfam" id="PF00120">
    <property type="entry name" value="Gln-synt_C"/>
    <property type="match status" value="1"/>
</dbReference>
<evidence type="ECO:0000256" key="5">
    <source>
        <dbReference type="RuleBase" id="RU000384"/>
    </source>
</evidence>
<dbReference type="SMART" id="SM01230">
    <property type="entry name" value="Gln-synt_C"/>
    <property type="match status" value="1"/>
</dbReference>
<proteinExistence type="inferred from homology"/>
<dbReference type="PROSITE" id="PS00181">
    <property type="entry name" value="GLNA_ATP"/>
    <property type="match status" value="1"/>
</dbReference>
<dbReference type="PANTHER" id="PTHR43785">
    <property type="entry name" value="GAMMA-GLUTAMYLPUTRESCINE SYNTHETASE"/>
    <property type="match status" value="1"/>
</dbReference>
<evidence type="ECO:0000259" key="6">
    <source>
        <dbReference type="PROSITE" id="PS51987"/>
    </source>
</evidence>
<dbReference type="InterPro" id="IPR014746">
    <property type="entry name" value="Gln_synth/guanido_kin_cat_dom"/>
</dbReference>
<dbReference type="EMBL" id="FYDG01000001">
    <property type="protein sequence ID" value="SNB51201.1"/>
    <property type="molecule type" value="Genomic_DNA"/>
</dbReference>
<dbReference type="InterPro" id="IPR036651">
    <property type="entry name" value="Gln_synt_N_sf"/>
</dbReference>